<evidence type="ECO:0000313" key="1">
    <source>
        <dbReference type="EMBL" id="TAA74958.1"/>
    </source>
</evidence>
<dbReference type="EMBL" id="NQJD01000014">
    <property type="protein sequence ID" value="TAA74958.1"/>
    <property type="molecule type" value="Genomic_DNA"/>
</dbReference>
<organism evidence="1 2">
    <name type="scientific">Candidatus Electronema aureum</name>
    <dbReference type="NCBI Taxonomy" id="2005002"/>
    <lineage>
        <taxon>Bacteria</taxon>
        <taxon>Pseudomonadati</taxon>
        <taxon>Thermodesulfobacteriota</taxon>
        <taxon>Desulfobulbia</taxon>
        <taxon>Desulfobulbales</taxon>
        <taxon>Desulfobulbaceae</taxon>
        <taxon>Candidatus Electronema</taxon>
    </lineage>
</organism>
<reference evidence="1" key="1">
    <citation type="submission" date="2017-07" db="EMBL/GenBank/DDBJ databases">
        <title>The cable genome - Insights into the physiology and evolution of filamentous bacteria capable of sulfide oxidation via long distance electron transfer.</title>
        <authorList>
            <person name="Thorup C."/>
            <person name="Bjerg J.T."/>
            <person name="Schreiber L."/>
            <person name="Nielsen L.P."/>
            <person name="Kjeldsen K.U."/>
            <person name="Boesen T."/>
            <person name="Boggild A."/>
            <person name="Meysman F."/>
            <person name="Geelhoed J."/>
            <person name="Schramm A."/>
        </authorList>
    </citation>
    <scope>NUCLEOTIDE SEQUENCE [LARGE SCALE GENOMIC DNA]</scope>
    <source>
        <strain evidence="1">GS</strain>
    </source>
</reference>
<comment type="caution">
    <text evidence="1">The sequence shown here is derived from an EMBL/GenBank/DDBJ whole genome shotgun (WGS) entry which is preliminary data.</text>
</comment>
<dbReference type="Proteomes" id="UP000316238">
    <property type="component" value="Unassembled WGS sequence"/>
</dbReference>
<gene>
    <name evidence="1" type="ORF">CDV28_11443</name>
</gene>
<protein>
    <submittedName>
        <fullName evidence="1">Uncharacterized protein</fullName>
    </submittedName>
</protein>
<sequence>MIEQTIAELKKLVPFKETTESGDIVLVLAEEEEHPALLYALVTGIERDTTRRDEWWHLSLQLLSVPPQSVVWTLRTPQFTGQESFTMGGKGRFVKAIRIEKPQSVSSPGPKAKGGLRLVK</sequence>
<accession>A0A521G1U2</accession>
<keyword evidence="2" id="KW-1185">Reference proteome</keyword>
<dbReference type="AlphaFoldDB" id="A0A521G1U2"/>
<evidence type="ECO:0000313" key="2">
    <source>
        <dbReference type="Proteomes" id="UP000316238"/>
    </source>
</evidence>
<proteinExistence type="predicted"/>
<name>A0A521G1U2_9BACT</name>